<name>A0A6N2X1U3_9BACE</name>
<sequence length="82" mass="9131">MQPVVSFGRVFFGLWNRFFLCALPGSPRPPCTMQKYPFAVPQGRVFAGCKAAERTARGNGTLYRFSSCPTGLRLKISRLMIA</sequence>
<organism evidence="1">
    <name type="scientific">Bacteroides caccae</name>
    <dbReference type="NCBI Taxonomy" id="47678"/>
    <lineage>
        <taxon>Bacteria</taxon>
        <taxon>Pseudomonadati</taxon>
        <taxon>Bacteroidota</taxon>
        <taxon>Bacteroidia</taxon>
        <taxon>Bacteroidales</taxon>
        <taxon>Bacteroidaceae</taxon>
        <taxon>Bacteroides</taxon>
    </lineage>
</organism>
<gene>
    <name evidence="1" type="ORF">BCLFYP20_00133</name>
</gene>
<proteinExistence type="predicted"/>
<accession>A0A6N2X1U3</accession>
<reference evidence="1" key="1">
    <citation type="submission" date="2019-11" db="EMBL/GenBank/DDBJ databases">
        <authorList>
            <person name="Feng L."/>
        </authorList>
    </citation>
    <scope>NUCLEOTIDE SEQUENCE</scope>
    <source>
        <strain evidence="1">BcaccaeLFYP20</strain>
    </source>
</reference>
<evidence type="ECO:0000313" key="1">
    <source>
        <dbReference type="EMBL" id="VYT48093.1"/>
    </source>
</evidence>
<dbReference type="EMBL" id="CACRTB010000039">
    <property type="protein sequence ID" value="VYT48093.1"/>
    <property type="molecule type" value="Genomic_DNA"/>
</dbReference>
<protein>
    <submittedName>
        <fullName evidence="1">Uncharacterized protein</fullName>
    </submittedName>
</protein>
<dbReference type="AlphaFoldDB" id="A0A6N2X1U3"/>